<dbReference type="InterPro" id="IPR011057">
    <property type="entry name" value="Mss4-like_sf"/>
</dbReference>
<evidence type="ECO:0000256" key="3">
    <source>
        <dbReference type="ARBA" id="ARBA00022833"/>
    </source>
</evidence>
<keyword evidence="2" id="KW-0479">Metal-binding</keyword>
<accession>A0A0D0BPI6</accession>
<feature type="compositionally biased region" description="Polar residues" evidence="5">
    <location>
        <begin position="1"/>
        <end position="16"/>
    </location>
</feature>
<dbReference type="EMBL" id="KN835179">
    <property type="protein sequence ID" value="KIK45043.1"/>
    <property type="molecule type" value="Genomic_DNA"/>
</dbReference>
<proteinExistence type="inferred from homology"/>
<keyword evidence="8" id="KW-1185">Reference proteome</keyword>
<dbReference type="Proteomes" id="UP000054485">
    <property type="component" value="Unassembled WGS sequence"/>
</dbReference>
<feature type="region of interest" description="Disordered" evidence="5">
    <location>
        <begin position="1"/>
        <end position="68"/>
    </location>
</feature>
<evidence type="ECO:0000259" key="6">
    <source>
        <dbReference type="PROSITE" id="PS51891"/>
    </source>
</evidence>
<dbReference type="Pfam" id="PF04828">
    <property type="entry name" value="GFA"/>
    <property type="match status" value="1"/>
</dbReference>
<feature type="domain" description="CENP-V/GFA" evidence="6">
    <location>
        <begin position="89"/>
        <end position="214"/>
    </location>
</feature>
<dbReference type="GO" id="GO:0046872">
    <property type="term" value="F:metal ion binding"/>
    <property type="evidence" value="ECO:0007669"/>
    <property type="project" value="UniProtKB-KW"/>
</dbReference>
<dbReference type="InParanoid" id="A0A0D0BPI6"/>
<dbReference type="STRING" id="930992.A0A0D0BPI6"/>
<dbReference type="PANTHER" id="PTHR33337">
    <property type="entry name" value="GFA DOMAIN-CONTAINING PROTEIN"/>
    <property type="match status" value="1"/>
</dbReference>
<keyword evidence="3" id="KW-0862">Zinc</keyword>
<evidence type="ECO:0000313" key="8">
    <source>
        <dbReference type="Proteomes" id="UP000054485"/>
    </source>
</evidence>
<dbReference type="GO" id="GO:0016846">
    <property type="term" value="F:carbon-sulfur lyase activity"/>
    <property type="evidence" value="ECO:0007669"/>
    <property type="project" value="InterPro"/>
</dbReference>
<dbReference type="HOGENOM" id="CLU_079143_1_0_1"/>
<gene>
    <name evidence="7" type="ORF">CY34DRAFT_78656</name>
</gene>
<name>A0A0D0BPI6_9AGAM</name>
<dbReference type="PANTHER" id="PTHR33337:SF40">
    <property type="entry name" value="CENP-V_GFA DOMAIN-CONTAINING PROTEIN-RELATED"/>
    <property type="match status" value="1"/>
</dbReference>
<evidence type="ECO:0000256" key="4">
    <source>
        <dbReference type="ARBA" id="ARBA00023239"/>
    </source>
</evidence>
<keyword evidence="4" id="KW-0456">Lyase</keyword>
<dbReference type="Gene3D" id="3.90.1590.10">
    <property type="entry name" value="glutathione-dependent formaldehyde- activating enzyme (gfa)"/>
    <property type="match status" value="1"/>
</dbReference>
<reference evidence="7 8" key="1">
    <citation type="submission" date="2014-04" db="EMBL/GenBank/DDBJ databases">
        <authorList>
            <consortium name="DOE Joint Genome Institute"/>
            <person name="Kuo A."/>
            <person name="Ruytinx J."/>
            <person name="Rineau F."/>
            <person name="Colpaert J."/>
            <person name="Kohler A."/>
            <person name="Nagy L.G."/>
            <person name="Floudas D."/>
            <person name="Copeland A."/>
            <person name="Barry K.W."/>
            <person name="Cichocki N."/>
            <person name="Veneault-Fourrey C."/>
            <person name="LaButti K."/>
            <person name="Lindquist E.A."/>
            <person name="Lipzen A."/>
            <person name="Lundell T."/>
            <person name="Morin E."/>
            <person name="Murat C."/>
            <person name="Sun H."/>
            <person name="Tunlid A."/>
            <person name="Henrissat B."/>
            <person name="Grigoriev I.V."/>
            <person name="Hibbett D.S."/>
            <person name="Martin F."/>
            <person name="Nordberg H.P."/>
            <person name="Cantor M.N."/>
            <person name="Hua S.X."/>
        </authorList>
    </citation>
    <scope>NUCLEOTIDE SEQUENCE [LARGE SCALE GENOMIC DNA]</scope>
    <source>
        <strain evidence="7 8">UH-Slu-Lm8-n1</strain>
    </source>
</reference>
<evidence type="ECO:0000256" key="2">
    <source>
        <dbReference type="ARBA" id="ARBA00022723"/>
    </source>
</evidence>
<comment type="similarity">
    <text evidence="1">Belongs to the Gfa family.</text>
</comment>
<sequence>MSLATNAHPESQTKTGPHSCIHHPPPEDHSHQADHSADKKPVPDTGWRGSPSIPSSNGGDSEKDWMLKPPYNWSPARGPDGEELFKTKYESSCWCGAVRFAFAGDPFDAKHCHCRQCQRLHGAPFQWAVIFPKTSVRLLENNSDALHCFSTTTKKASHHVPCKVSCDVCRAPLFDEGKRTVLAYPSHYGGVPVEFQPSCHIFYGQRVMEVCDGM</sequence>
<dbReference type="PROSITE" id="PS51891">
    <property type="entry name" value="CENP_V_GFA"/>
    <property type="match status" value="1"/>
</dbReference>
<feature type="compositionally biased region" description="Basic and acidic residues" evidence="5">
    <location>
        <begin position="24"/>
        <end position="42"/>
    </location>
</feature>
<dbReference type="SUPFAM" id="SSF51316">
    <property type="entry name" value="Mss4-like"/>
    <property type="match status" value="1"/>
</dbReference>
<dbReference type="InterPro" id="IPR006913">
    <property type="entry name" value="CENP-V/GFA"/>
</dbReference>
<organism evidence="7 8">
    <name type="scientific">Suillus luteus UH-Slu-Lm8-n1</name>
    <dbReference type="NCBI Taxonomy" id="930992"/>
    <lineage>
        <taxon>Eukaryota</taxon>
        <taxon>Fungi</taxon>
        <taxon>Dikarya</taxon>
        <taxon>Basidiomycota</taxon>
        <taxon>Agaricomycotina</taxon>
        <taxon>Agaricomycetes</taxon>
        <taxon>Agaricomycetidae</taxon>
        <taxon>Boletales</taxon>
        <taxon>Suillineae</taxon>
        <taxon>Suillaceae</taxon>
        <taxon>Suillus</taxon>
    </lineage>
</organism>
<protein>
    <recommendedName>
        <fullName evidence="6">CENP-V/GFA domain-containing protein</fullName>
    </recommendedName>
</protein>
<dbReference type="OrthoDB" id="9970124at2759"/>
<dbReference type="AlphaFoldDB" id="A0A0D0BPI6"/>
<evidence type="ECO:0000256" key="5">
    <source>
        <dbReference type="SAM" id="MobiDB-lite"/>
    </source>
</evidence>
<reference evidence="8" key="2">
    <citation type="submission" date="2015-01" db="EMBL/GenBank/DDBJ databases">
        <title>Evolutionary Origins and Diversification of the Mycorrhizal Mutualists.</title>
        <authorList>
            <consortium name="DOE Joint Genome Institute"/>
            <consortium name="Mycorrhizal Genomics Consortium"/>
            <person name="Kohler A."/>
            <person name="Kuo A."/>
            <person name="Nagy L.G."/>
            <person name="Floudas D."/>
            <person name="Copeland A."/>
            <person name="Barry K.W."/>
            <person name="Cichocki N."/>
            <person name="Veneault-Fourrey C."/>
            <person name="LaButti K."/>
            <person name="Lindquist E.A."/>
            <person name="Lipzen A."/>
            <person name="Lundell T."/>
            <person name="Morin E."/>
            <person name="Murat C."/>
            <person name="Riley R."/>
            <person name="Ohm R."/>
            <person name="Sun H."/>
            <person name="Tunlid A."/>
            <person name="Henrissat B."/>
            <person name="Grigoriev I.V."/>
            <person name="Hibbett D.S."/>
            <person name="Martin F."/>
        </authorList>
    </citation>
    <scope>NUCLEOTIDE SEQUENCE [LARGE SCALE GENOMIC DNA]</scope>
    <source>
        <strain evidence="8">UH-Slu-Lm8-n1</strain>
    </source>
</reference>
<evidence type="ECO:0000313" key="7">
    <source>
        <dbReference type="EMBL" id="KIK45043.1"/>
    </source>
</evidence>
<evidence type="ECO:0000256" key="1">
    <source>
        <dbReference type="ARBA" id="ARBA00005495"/>
    </source>
</evidence>